<dbReference type="STRING" id="204773.HEAR2350"/>
<keyword evidence="4" id="KW-0133">Cell shape</keyword>
<dbReference type="EMBL" id="CU207211">
    <property type="protein sequence ID" value="CAL62481.1"/>
    <property type="molecule type" value="Genomic_DNA"/>
</dbReference>
<dbReference type="AlphaFoldDB" id="A4G7J4"/>
<dbReference type="GO" id="GO:0004180">
    <property type="term" value="F:carboxypeptidase activity"/>
    <property type="evidence" value="ECO:0007669"/>
    <property type="project" value="UniProtKB-ARBA"/>
</dbReference>
<gene>
    <name evidence="7" type="ordered locus">HEAR2350</name>
</gene>
<dbReference type="HOGENOM" id="CLU_042252_1_1_4"/>
<dbReference type="Gene3D" id="2.40.440.10">
    <property type="entry name" value="L,D-transpeptidase catalytic domain-like"/>
    <property type="match status" value="1"/>
</dbReference>
<dbReference type="KEGG" id="har:HEAR2350"/>
<dbReference type="GO" id="GO:0009252">
    <property type="term" value="P:peptidoglycan biosynthetic process"/>
    <property type="evidence" value="ECO:0007669"/>
    <property type="project" value="UniProtKB-UniPathway"/>
</dbReference>
<accession>A4G7J4</accession>
<comment type="pathway">
    <text evidence="1">Cell wall biogenesis; peptidoglycan biosynthesis.</text>
</comment>
<dbReference type="InterPro" id="IPR038063">
    <property type="entry name" value="Transpep_catalytic_dom"/>
</dbReference>
<sequence>MTVSFQIANMRMTGITNIDWMNMADSFDVAALRRAAARVFSLGLLFSGLLGGLSAYAGVAVEELRAAYLQQVERRLELPQDETLRYGMLALAMMDDAEVALTESQYVALVDRNPNVQAIFLYFISYDHASILIGASPVSTGRIGQFDHFETPTGVFEHTPVNPDFRAEGTRNKLGIRGYGVAGMRVFDFGWQQARRGWGQGGIGIMRLQMHATDPDVLESRLGSVQSKGCIRIPATLNRLLDRYRVLDAAYESMQSAGQTMWVLPSNSTPVSGPGRYLIVVDTMRAQRPVWAIHAAQR</sequence>
<evidence type="ECO:0000256" key="3">
    <source>
        <dbReference type="ARBA" id="ARBA00022679"/>
    </source>
</evidence>
<comment type="similarity">
    <text evidence="2">Belongs to the YkuD family.</text>
</comment>
<keyword evidence="5" id="KW-0573">Peptidoglycan synthesis</keyword>
<keyword evidence="8" id="KW-1185">Reference proteome</keyword>
<protein>
    <recommendedName>
        <fullName evidence="9">YkuD domain-containing protein</fullName>
    </recommendedName>
</protein>
<evidence type="ECO:0000256" key="6">
    <source>
        <dbReference type="ARBA" id="ARBA00023316"/>
    </source>
</evidence>
<evidence type="ECO:0000313" key="8">
    <source>
        <dbReference type="Proteomes" id="UP000006697"/>
    </source>
</evidence>
<dbReference type="GO" id="GO:0008360">
    <property type="term" value="P:regulation of cell shape"/>
    <property type="evidence" value="ECO:0007669"/>
    <property type="project" value="UniProtKB-KW"/>
</dbReference>
<evidence type="ECO:0000313" key="7">
    <source>
        <dbReference type="EMBL" id="CAL62481.1"/>
    </source>
</evidence>
<reference evidence="7 8" key="1">
    <citation type="journal article" date="2007" name="PLoS Genet.">
        <title>A tale of two oxidation states: bacterial colonization of arsenic-rich environments.</title>
        <authorList>
            <person name="Muller D."/>
            <person name="Medigue C."/>
            <person name="Koechler S."/>
            <person name="Barbe V."/>
            <person name="Barakat M."/>
            <person name="Talla E."/>
            <person name="Bonnefoy V."/>
            <person name="Krin E."/>
            <person name="Arsene-Ploetze F."/>
            <person name="Carapito C."/>
            <person name="Chandler M."/>
            <person name="Cournoyer B."/>
            <person name="Cruveiller S."/>
            <person name="Dossat C."/>
            <person name="Duval S."/>
            <person name="Heymann M."/>
            <person name="Leize E."/>
            <person name="Lieutaud A."/>
            <person name="Lievremont D."/>
            <person name="Makita Y."/>
            <person name="Mangenot S."/>
            <person name="Nitschke W."/>
            <person name="Ortet P."/>
            <person name="Perdrial N."/>
            <person name="Schoepp B."/>
            <person name="Siguier N."/>
            <person name="Simeonova D.D."/>
            <person name="Rouy Z."/>
            <person name="Segurens B."/>
            <person name="Turlin E."/>
            <person name="Vallenet D."/>
            <person name="Van Dorsselaer A."/>
            <person name="Weiss S."/>
            <person name="Weissenbach J."/>
            <person name="Lett M.C."/>
            <person name="Danchin A."/>
            <person name="Bertin P.N."/>
        </authorList>
    </citation>
    <scope>NUCLEOTIDE SEQUENCE [LARGE SCALE GENOMIC DNA]</scope>
    <source>
        <strain evidence="8">ULPAs1</strain>
    </source>
</reference>
<dbReference type="GO" id="GO:0071555">
    <property type="term" value="P:cell wall organization"/>
    <property type="evidence" value="ECO:0007669"/>
    <property type="project" value="UniProtKB-KW"/>
</dbReference>
<evidence type="ECO:0000256" key="1">
    <source>
        <dbReference type="ARBA" id="ARBA00004752"/>
    </source>
</evidence>
<proteinExistence type="inferred from homology"/>
<evidence type="ECO:0008006" key="9">
    <source>
        <dbReference type="Google" id="ProtNLM"/>
    </source>
</evidence>
<dbReference type="CDD" id="cd16913">
    <property type="entry name" value="YkuD_like"/>
    <property type="match status" value="1"/>
</dbReference>
<keyword evidence="3" id="KW-0808">Transferase</keyword>
<dbReference type="InterPro" id="IPR005490">
    <property type="entry name" value="LD_TPept_cat_dom"/>
</dbReference>
<evidence type="ECO:0000256" key="5">
    <source>
        <dbReference type="ARBA" id="ARBA00022984"/>
    </source>
</evidence>
<dbReference type="GO" id="GO:0016740">
    <property type="term" value="F:transferase activity"/>
    <property type="evidence" value="ECO:0007669"/>
    <property type="project" value="UniProtKB-KW"/>
</dbReference>
<name>A4G7J4_HERAR</name>
<organism evidence="7 8">
    <name type="scientific">Herminiimonas arsenicoxydans</name>
    <dbReference type="NCBI Taxonomy" id="204773"/>
    <lineage>
        <taxon>Bacteria</taxon>
        <taxon>Pseudomonadati</taxon>
        <taxon>Pseudomonadota</taxon>
        <taxon>Betaproteobacteria</taxon>
        <taxon>Burkholderiales</taxon>
        <taxon>Oxalobacteraceae</taxon>
        <taxon>Herminiimonas</taxon>
    </lineage>
</organism>
<dbReference type="UniPathway" id="UPA00219"/>
<dbReference type="Proteomes" id="UP000006697">
    <property type="component" value="Chromosome"/>
</dbReference>
<keyword evidence="6" id="KW-0961">Cell wall biogenesis/degradation</keyword>
<evidence type="ECO:0000256" key="2">
    <source>
        <dbReference type="ARBA" id="ARBA00005992"/>
    </source>
</evidence>
<dbReference type="eggNOG" id="COG1376">
    <property type="taxonomic scope" value="Bacteria"/>
</dbReference>
<evidence type="ECO:0000256" key="4">
    <source>
        <dbReference type="ARBA" id="ARBA00022960"/>
    </source>
</evidence>